<dbReference type="InterPro" id="IPR019861">
    <property type="entry name" value="PorP/SprF_Bacteroidetes"/>
</dbReference>
<dbReference type="Proteomes" id="UP000753961">
    <property type="component" value="Unassembled WGS sequence"/>
</dbReference>
<sequence length="328" mass="36146">MPHRILHIIIISIFISLGALQSQNVHFSRYDFQPLLLNPANNGSYLGSYRVTAIYRDQWANLLPNRFSTPAISIDAPLGFSFREQDWIGVGVNFYQDRAGAGKLTTTGFNGYLSYHLALDKKQTNVLTIGLTGGSKTRKLGNVNDFIFEDQTSGIGSLSLESSGGTVFGAGILYKTSINETDEFRFGVAALNLLPLKYQLTNSSNEKEIPEFNIHAEGSFELAEGLALEPAVVYQIKESMNLGYGQAKLAYSLDDDKNFRLVGGLGYRLGRAVQVLAGIDYQGWRAGIGYDLNTDPLSPAQSFEIGMSYIGKIYKRPKVKEVILCPPF</sequence>
<organism evidence="1 2">
    <name type="scientific">Membranihabitans marinus</name>
    <dbReference type="NCBI Taxonomy" id="1227546"/>
    <lineage>
        <taxon>Bacteria</taxon>
        <taxon>Pseudomonadati</taxon>
        <taxon>Bacteroidota</taxon>
        <taxon>Saprospiria</taxon>
        <taxon>Saprospirales</taxon>
        <taxon>Saprospiraceae</taxon>
        <taxon>Membranihabitans</taxon>
    </lineage>
</organism>
<reference evidence="1" key="1">
    <citation type="submission" date="2021-06" db="EMBL/GenBank/DDBJ databases">
        <title>44 bacteria genomes isolated from Dapeng, Shenzhen.</title>
        <authorList>
            <person name="Zheng W."/>
            <person name="Yu S."/>
            <person name="Huang Y."/>
        </authorList>
    </citation>
    <scope>NUCLEOTIDE SEQUENCE</scope>
    <source>
        <strain evidence="1">DP5N28-2</strain>
    </source>
</reference>
<dbReference type="AlphaFoldDB" id="A0A953LC03"/>
<comment type="caution">
    <text evidence="1">The sequence shown here is derived from an EMBL/GenBank/DDBJ whole genome shotgun (WGS) entry which is preliminary data.</text>
</comment>
<proteinExistence type="predicted"/>
<protein>
    <submittedName>
        <fullName evidence="1">PorP/SprF family type IX secretion system membrane protein</fullName>
    </submittedName>
</protein>
<accession>A0A953LC03</accession>
<evidence type="ECO:0000313" key="2">
    <source>
        <dbReference type="Proteomes" id="UP000753961"/>
    </source>
</evidence>
<name>A0A953LC03_9BACT</name>
<evidence type="ECO:0000313" key="1">
    <source>
        <dbReference type="EMBL" id="MBY5957254.1"/>
    </source>
</evidence>
<keyword evidence="2" id="KW-1185">Reference proteome</keyword>
<dbReference type="NCBIfam" id="TIGR03519">
    <property type="entry name" value="T9SS_PorP_fam"/>
    <property type="match status" value="1"/>
</dbReference>
<dbReference type="RefSeq" id="WP_222578774.1">
    <property type="nucleotide sequence ID" value="NZ_JAHVHU010000004.1"/>
</dbReference>
<gene>
    <name evidence="1" type="ORF">KUV50_03840</name>
</gene>
<dbReference type="EMBL" id="JAHVHU010000004">
    <property type="protein sequence ID" value="MBY5957254.1"/>
    <property type="molecule type" value="Genomic_DNA"/>
</dbReference>
<dbReference type="Pfam" id="PF11751">
    <property type="entry name" value="PorP_SprF"/>
    <property type="match status" value="1"/>
</dbReference>